<dbReference type="PANTHER" id="PTHR24082">
    <property type="entry name" value="NUCLEAR HORMONE RECEPTOR"/>
    <property type="match status" value="1"/>
</dbReference>
<dbReference type="SUPFAM" id="SSF48508">
    <property type="entry name" value="Nuclear receptor ligand-binding domain"/>
    <property type="match status" value="1"/>
</dbReference>
<organism evidence="10 11">
    <name type="scientific">Rotaria sordida</name>
    <dbReference type="NCBI Taxonomy" id="392033"/>
    <lineage>
        <taxon>Eukaryota</taxon>
        <taxon>Metazoa</taxon>
        <taxon>Spiralia</taxon>
        <taxon>Gnathifera</taxon>
        <taxon>Rotifera</taxon>
        <taxon>Eurotatoria</taxon>
        <taxon>Bdelloidea</taxon>
        <taxon>Philodinida</taxon>
        <taxon>Philodinidae</taxon>
        <taxon>Rotaria</taxon>
    </lineage>
</organism>
<evidence type="ECO:0000256" key="4">
    <source>
        <dbReference type="ARBA" id="ARBA00023015"/>
    </source>
</evidence>
<keyword evidence="5" id="KW-0238">DNA-binding</keyword>
<dbReference type="SMART" id="SM00399">
    <property type="entry name" value="ZnF_C4"/>
    <property type="match status" value="1"/>
</dbReference>
<dbReference type="PROSITE" id="PS51030">
    <property type="entry name" value="NUCLEAR_REC_DBD_2"/>
    <property type="match status" value="1"/>
</dbReference>
<dbReference type="GO" id="GO:0008270">
    <property type="term" value="F:zinc ion binding"/>
    <property type="evidence" value="ECO:0007669"/>
    <property type="project" value="UniProtKB-KW"/>
</dbReference>
<dbReference type="PANTHER" id="PTHR24082:SF283">
    <property type="entry name" value="NUCLEAR HORMONE RECEPTOR HR96"/>
    <property type="match status" value="1"/>
</dbReference>
<reference evidence="10" key="1">
    <citation type="submission" date="2021-02" db="EMBL/GenBank/DDBJ databases">
        <authorList>
            <person name="Nowell W R."/>
        </authorList>
    </citation>
    <scope>NUCLEOTIDE SEQUENCE</scope>
</reference>
<proteinExistence type="predicted"/>
<dbReference type="GO" id="GO:0045944">
    <property type="term" value="P:positive regulation of transcription by RNA polymerase II"/>
    <property type="evidence" value="ECO:0007669"/>
    <property type="project" value="TreeGrafter"/>
</dbReference>
<evidence type="ECO:0000259" key="9">
    <source>
        <dbReference type="PROSITE" id="PS51030"/>
    </source>
</evidence>
<evidence type="ECO:0000256" key="7">
    <source>
        <dbReference type="ARBA" id="ARBA00023170"/>
    </source>
</evidence>
<keyword evidence="8" id="KW-0539">Nucleus</keyword>
<name>A0A819QYN4_9BILA</name>
<dbReference type="GO" id="GO:0030154">
    <property type="term" value="P:cell differentiation"/>
    <property type="evidence" value="ECO:0007669"/>
    <property type="project" value="TreeGrafter"/>
</dbReference>
<feature type="non-terminal residue" evidence="10">
    <location>
        <position position="1"/>
    </location>
</feature>
<dbReference type="GO" id="GO:0000978">
    <property type="term" value="F:RNA polymerase II cis-regulatory region sequence-specific DNA binding"/>
    <property type="evidence" value="ECO:0007669"/>
    <property type="project" value="TreeGrafter"/>
</dbReference>
<sequence>IEINLKHILIMEEPSSNKFISKKQQSTTASCVCQICGHSAIYSFYGVKSCNPCRMFFKRNAQLGQDAFKCDSDDDCEININNRHFSSLNLLRSDQSTLTVDQWNLLSNLSHCYDEHSELSLGLCLMNEQNNLPLKSRFKNEALIKYFQVAMKGDKNNQDFLSLSIDNRSTLLISTMKHTADISTNFMHYMTGLLKTPTFYDTIELITHPTVVPTVKRIVERIRFDIVIIKLLLAIVCFSTINYTTYSNIPSMNLSNIKQILNIQDKYIDLLWRYLLYKYNYAQAIMYCSDLIRCLFAATEFLYRTDFVQFFNDKINFLVQQTDQSLNLND</sequence>
<keyword evidence="2" id="KW-0863">Zinc-finger</keyword>
<dbReference type="GO" id="GO:0004879">
    <property type="term" value="F:nuclear receptor activity"/>
    <property type="evidence" value="ECO:0007669"/>
    <property type="project" value="TreeGrafter"/>
</dbReference>
<comment type="caution">
    <text evidence="10">The sequence shown here is derived from an EMBL/GenBank/DDBJ whole genome shotgun (WGS) entry which is preliminary data.</text>
</comment>
<protein>
    <recommendedName>
        <fullName evidence="9">Nuclear receptor domain-containing protein</fullName>
    </recommendedName>
</protein>
<dbReference type="EMBL" id="CAJOAX010008365">
    <property type="protein sequence ID" value="CAF4031697.1"/>
    <property type="molecule type" value="Genomic_DNA"/>
</dbReference>
<evidence type="ECO:0000256" key="3">
    <source>
        <dbReference type="ARBA" id="ARBA00022833"/>
    </source>
</evidence>
<dbReference type="InterPro" id="IPR035500">
    <property type="entry name" value="NHR-like_dom_sf"/>
</dbReference>
<dbReference type="Gene3D" id="1.10.565.10">
    <property type="entry name" value="Retinoid X Receptor"/>
    <property type="match status" value="1"/>
</dbReference>
<keyword evidence="7" id="KW-0675">Receptor</keyword>
<dbReference type="Gene3D" id="3.30.50.10">
    <property type="entry name" value="Erythroid Transcription Factor GATA-1, subunit A"/>
    <property type="match status" value="1"/>
</dbReference>
<keyword evidence="6" id="KW-0804">Transcription</keyword>
<evidence type="ECO:0000256" key="2">
    <source>
        <dbReference type="ARBA" id="ARBA00022771"/>
    </source>
</evidence>
<dbReference type="AlphaFoldDB" id="A0A819QYN4"/>
<gene>
    <name evidence="10" type="ORF">OTI717_LOCUS30671</name>
</gene>
<evidence type="ECO:0000256" key="5">
    <source>
        <dbReference type="ARBA" id="ARBA00023125"/>
    </source>
</evidence>
<evidence type="ECO:0000313" key="10">
    <source>
        <dbReference type="EMBL" id="CAF4031697.1"/>
    </source>
</evidence>
<keyword evidence="1" id="KW-0479">Metal-binding</keyword>
<dbReference type="Pfam" id="PF00105">
    <property type="entry name" value="zf-C4"/>
    <property type="match status" value="1"/>
</dbReference>
<feature type="domain" description="Nuclear receptor" evidence="9">
    <location>
        <begin position="30"/>
        <end position="83"/>
    </location>
</feature>
<accession>A0A819QYN4</accession>
<evidence type="ECO:0000313" key="11">
    <source>
        <dbReference type="Proteomes" id="UP000663823"/>
    </source>
</evidence>
<dbReference type="InterPro" id="IPR001628">
    <property type="entry name" value="Znf_hrmn_rcpt"/>
</dbReference>
<evidence type="ECO:0000256" key="1">
    <source>
        <dbReference type="ARBA" id="ARBA00022723"/>
    </source>
</evidence>
<dbReference type="SUPFAM" id="SSF57716">
    <property type="entry name" value="Glucocorticoid receptor-like (DNA-binding domain)"/>
    <property type="match status" value="1"/>
</dbReference>
<evidence type="ECO:0000256" key="8">
    <source>
        <dbReference type="ARBA" id="ARBA00023242"/>
    </source>
</evidence>
<evidence type="ECO:0000256" key="6">
    <source>
        <dbReference type="ARBA" id="ARBA00023163"/>
    </source>
</evidence>
<dbReference type="Proteomes" id="UP000663823">
    <property type="component" value="Unassembled WGS sequence"/>
</dbReference>
<dbReference type="InterPro" id="IPR050234">
    <property type="entry name" value="Nuclear_hormone_rcpt_NR1"/>
</dbReference>
<keyword evidence="4" id="KW-0805">Transcription regulation</keyword>
<dbReference type="InterPro" id="IPR013088">
    <property type="entry name" value="Znf_NHR/GATA"/>
</dbReference>
<keyword evidence="3" id="KW-0862">Zinc</keyword>
<dbReference type="GO" id="GO:0000122">
    <property type="term" value="P:negative regulation of transcription by RNA polymerase II"/>
    <property type="evidence" value="ECO:0007669"/>
    <property type="project" value="TreeGrafter"/>
</dbReference>